<dbReference type="SMART" id="SM00100">
    <property type="entry name" value="cNMP"/>
    <property type="match status" value="1"/>
</dbReference>
<feature type="transmembrane region" description="Helical" evidence="16">
    <location>
        <begin position="413"/>
        <end position="434"/>
    </location>
</feature>
<keyword evidence="14" id="KW-0407">Ion channel</keyword>
<keyword evidence="6 16" id="KW-0812">Transmembrane</keyword>
<comment type="similarity">
    <text evidence="2">Belongs to the cyclic nucleotide-gated cation channel (TC 1.A.1.5) family.</text>
</comment>
<dbReference type="InterPro" id="IPR014710">
    <property type="entry name" value="RmlC-like_jellyroll"/>
</dbReference>
<dbReference type="Gene3D" id="1.10.287.630">
    <property type="entry name" value="Helix hairpin bin"/>
    <property type="match status" value="1"/>
</dbReference>
<dbReference type="GO" id="GO:0030552">
    <property type="term" value="F:cAMP binding"/>
    <property type="evidence" value="ECO:0007669"/>
    <property type="project" value="UniProtKB-KW"/>
</dbReference>
<reference evidence="18" key="1">
    <citation type="journal article" date="2022" name="Plant J.">
        <title>Strategies of tolerance reflected in two North American maple genomes.</title>
        <authorList>
            <person name="McEvoy S.L."/>
            <person name="Sezen U.U."/>
            <person name="Trouern-Trend A."/>
            <person name="McMahon S.M."/>
            <person name="Schaberg P.G."/>
            <person name="Yang J."/>
            <person name="Wegrzyn J.L."/>
            <person name="Swenson N.G."/>
        </authorList>
    </citation>
    <scope>NUCLEOTIDE SEQUENCE</scope>
    <source>
        <strain evidence="18">91603</strain>
    </source>
</reference>
<evidence type="ECO:0000256" key="15">
    <source>
        <dbReference type="SAM" id="MobiDB-lite"/>
    </source>
</evidence>
<dbReference type="CDD" id="cd00038">
    <property type="entry name" value="CAP_ED"/>
    <property type="match status" value="1"/>
</dbReference>
<evidence type="ECO:0000313" key="18">
    <source>
        <dbReference type="EMBL" id="KAI9174301.1"/>
    </source>
</evidence>
<evidence type="ECO:0000256" key="8">
    <source>
        <dbReference type="ARBA" id="ARBA00022989"/>
    </source>
</evidence>
<feature type="domain" description="Cyclic nucleotide-binding" evidence="17">
    <location>
        <begin position="648"/>
        <end position="716"/>
    </location>
</feature>
<organism evidence="18 19">
    <name type="scientific">Acer negundo</name>
    <name type="common">Box elder</name>
    <dbReference type="NCBI Taxonomy" id="4023"/>
    <lineage>
        <taxon>Eukaryota</taxon>
        <taxon>Viridiplantae</taxon>
        <taxon>Streptophyta</taxon>
        <taxon>Embryophyta</taxon>
        <taxon>Tracheophyta</taxon>
        <taxon>Spermatophyta</taxon>
        <taxon>Magnoliopsida</taxon>
        <taxon>eudicotyledons</taxon>
        <taxon>Gunneridae</taxon>
        <taxon>Pentapetalae</taxon>
        <taxon>rosids</taxon>
        <taxon>malvids</taxon>
        <taxon>Sapindales</taxon>
        <taxon>Sapindaceae</taxon>
        <taxon>Hippocastanoideae</taxon>
        <taxon>Acereae</taxon>
        <taxon>Acer</taxon>
    </lineage>
</organism>
<feature type="region of interest" description="Disordered" evidence="15">
    <location>
        <begin position="809"/>
        <end position="833"/>
    </location>
</feature>
<name>A0AAD5IR52_ACENE</name>
<evidence type="ECO:0000256" key="4">
    <source>
        <dbReference type="ARBA" id="ARBA00022535"/>
    </source>
</evidence>
<proteinExistence type="inferred from homology"/>
<evidence type="ECO:0000256" key="3">
    <source>
        <dbReference type="ARBA" id="ARBA00022448"/>
    </source>
</evidence>
<dbReference type="Proteomes" id="UP001064489">
    <property type="component" value="Chromosome 8"/>
</dbReference>
<keyword evidence="12" id="KW-0114">cAMP</keyword>
<accession>A0AAD5IR52</accession>
<evidence type="ECO:0000256" key="16">
    <source>
        <dbReference type="SAM" id="Phobius"/>
    </source>
</evidence>
<evidence type="ECO:0000256" key="11">
    <source>
        <dbReference type="ARBA" id="ARBA00023136"/>
    </source>
</evidence>
<comment type="subcellular location">
    <subcellularLocation>
        <location evidence="1">Membrane</location>
        <topology evidence="1">Multi-pass membrane protein</topology>
    </subcellularLocation>
</comment>
<evidence type="ECO:0000256" key="9">
    <source>
        <dbReference type="ARBA" id="ARBA00022992"/>
    </source>
</evidence>
<dbReference type="Gene3D" id="1.10.287.70">
    <property type="match status" value="1"/>
</dbReference>
<dbReference type="PROSITE" id="PS50042">
    <property type="entry name" value="CNMP_BINDING_3"/>
    <property type="match status" value="1"/>
</dbReference>
<gene>
    <name evidence="18" type="ORF">LWI28_015202</name>
</gene>
<feature type="transmembrane region" description="Helical" evidence="16">
    <location>
        <begin position="252"/>
        <end position="271"/>
    </location>
</feature>
<feature type="transmembrane region" description="Helical" evidence="16">
    <location>
        <begin position="291"/>
        <end position="309"/>
    </location>
</feature>
<dbReference type="PANTHER" id="PTHR45651:SF11">
    <property type="entry name" value="CYCLIC NUCLEOTIDE-GATED ION CHANNEL 20, CHLOROPLASTIC-RELATED"/>
    <property type="match status" value="1"/>
</dbReference>
<keyword evidence="9" id="KW-0547">Nucleotide-binding</keyword>
<evidence type="ECO:0000256" key="5">
    <source>
        <dbReference type="ARBA" id="ARBA00022566"/>
    </source>
</evidence>
<evidence type="ECO:0000313" key="19">
    <source>
        <dbReference type="Proteomes" id="UP001064489"/>
    </source>
</evidence>
<keyword evidence="3" id="KW-0813">Transport</keyword>
<keyword evidence="8 16" id="KW-1133">Transmembrane helix</keyword>
<keyword evidence="9" id="KW-0142">cGMP-binding</keyword>
<dbReference type="GO" id="GO:0034220">
    <property type="term" value="P:monoatomic ion transmembrane transport"/>
    <property type="evidence" value="ECO:0007669"/>
    <property type="project" value="UniProtKB-KW"/>
</dbReference>
<dbReference type="GO" id="GO:0030553">
    <property type="term" value="F:cGMP binding"/>
    <property type="evidence" value="ECO:0007669"/>
    <property type="project" value="UniProtKB-KW"/>
</dbReference>
<dbReference type="SUPFAM" id="SSF51206">
    <property type="entry name" value="cAMP-binding domain-like"/>
    <property type="match status" value="1"/>
</dbReference>
<evidence type="ECO:0000256" key="13">
    <source>
        <dbReference type="ARBA" id="ARBA00023286"/>
    </source>
</evidence>
<keyword evidence="19" id="KW-1185">Reference proteome</keyword>
<dbReference type="SUPFAM" id="SSF81324">
    <property type="entry name" value="Voltage-gated potassium channels"/>
    <property type="match status" value="1"/>
</dbReference>
<feature type="transmembrane region" description="Helical" evidence="16">
    <location>
        <begin position="342"/>
        <end position="364"/>
    </location>
</feature>
<dbReference type="Gene3D" id="2.60.120.10">
    <property type="entry name" value="Jelly Rolls"/>
    <property type="match status" value="1"/>
</dbReference>
<comment type="caution">
    <text evidence="18">The sequence shown here is derived from an EMBL/GenBank/DDBJ whole genome shotgun (WGS) entry which is preliminary data.</text>
</comment>
<reference evidence="18" key="2">
    <citation type="submission" date="2023-02" db="EMBL/GenBank/DDBJ databases">
        <authorList>
            <person name="Swenson N.G."/>
            <person name="Wegrzyn J.L."/>
            <person name="Mcevoy S.L."/>
        </authorList>
    </citation>
    <scope>NUCLEOTIDE SEQUENCE</scope>
    <source>
        <strain evidence="18">91603</strain>
        <tissue evidence="18">Leaf</tissue>
    </source>
</reference>
<feature type="compositionally biased region" description="Low complexity" evidence="15">
    <location>
        <begin position="813"/>
        <end position="833"/>
    </location>
</feature>
<dbReference type="AlphaFoldDB" id="A0AAD5IR52"/>
<evidence type="ECO:0000256" key="14">
    <source>
        <dbReference type="ARBA" id="ARBA00023303"/>
    </source>
</evidence>
<sequence>MPVSFESLFYNRLFKVSLSQRRTCWYLTLRAQFQPGPFYHKMAGYEKDEVPMLSDSHPQLSDERVDSRFQMFASRTRSASISIPMNSMESYGPEVNLVGHTGPLRTARRTPFIQMSGPLYVSPKPDNLFRPPQGVLSLKTTEPKAERFPSFNGMDQNDWHDDNYAGKNEHLLRSGQLGMCNDPYCTTCPTYYNFKGVQPKNSKGSGLFDPKFHNALYGDAKGWARRFISFLGSYVPGIMNPHAKIVQQWNRFFAISCLVAIFVDPLFFFLFSAQENYKCIAINWRMTMAMVACRSVLDFIYFLNILLQFRLAYVAPESRVVGAGELVDHPKKIALNYLHRTFFIDLFVVLPLPQIMILLVLPRFRGSSGANNAKNLLRLSVLVQYIPRLFRFIPLLVGQSPNSFIFESAWENFFINLLTFVLSGHVIGSCWYLLGLQRVNQCLRDVCNKVLLNHTYIKFIDCGHGNATEKFGNYSEWENWKNNPNATACFDSKDGGFSYGIYAQVVKLITIDNIITRYIYSLFWGFQQISTLAGNQTPSYFVWEVIFTMGIIGLGLLLFAFLIGNMQNFLQAIVRRRLEMSLRRRDVEQWMSHRRLPEELRRQVREAERYNWAATRGVNEGMLFENLPEDLQRDIRRHLFKFVKKVRIFALMDEPILDAICERLRQKTYIAGGKVLYHGGLIEKMVFIVRGKMESIGEDGIRVPLSEGDVCGEELLTWCLEHSSVNRDVKKIRIPGKRLLSTRTVKCLTNVEAFSLRAADLEEVTSLFARFLRNPRVQGAIRYESPYWRSLAAIRIQVAWRYRKKRLNRADTSSQSNSNHSSSGLSNTSNTSQLNSKHSSPYWYLTLRAQFQPGPFYHKMAGYEKDEVPMLSDSHPQLSDERVDSRFQMFASRTRSASISIPMNSMESYGPEVNLVGHTGPLRTARRTPFIQMSGPLYVSPKPDNLFCPPQGVLSLKTTEPKAERFPSFNGMDQNDWHDDNYAG</sequence>
<dbReference type="Pfam" id="PF00520">
    <property type="entry name" value="Ion_trans"/>
    <property type="match status" value="1"/>
</dbReference>
<evidence type="ECO:0000256" key="12">
    <source>
        <dbReference type="ARBA" id="ARBA00023149"/>
    </source>
</evidence>
<protein>
    <recommendedName>
        <fullName evidence="17">Cyclic nucleotide-binding domain-containing protein</fullName>
    </recommendedName>
</protein>
<evidence type="ECO:0000259" key="17">
    <source>
        <dbReference type="PROSITE" id="PS50042"/>
    </source>
</evidence>
<feature type="transmembrane region" description="Helical" evidence="16">
    <location>
        <begin position="376"/>
        <end position="393"/>
    </location>
</feature>
<dbReference type="PANTHER" id="PTHR45651">
    <property type="entry name" value="CYCLIC NUCLEOTIDE-GATED ION CHANNEL 15-RELATED-RELATED"/>
    <property type="match status" value="1"/>
</dbReference>
<dbReference type="GO" id="GO:0005516">
    <property type="term" value="F:calmodulin binding"/>
    <property type="evidence" value="ECO:0007669"/>
    <property type="project" value="UniProtKB-KW"/>
</dbReference>
<feature type="region of interest" description="Disordered" evidence="15">
    <location>
        <begin position="964"/>
        <end position="984"/>
    </location>
</feature>
<keyword evidence="10" id="KW-0406">Ion transport</keyword>
<evidence type="ECO:0000256" key="7">
    <source>
        <dbReference type="ARBA" id="ARBA00022860"/>
    </source>
</evidence>
<feature type="compositionally biased region" description="Basic and acidic residues" evidence="15">
    <location>
        <begin position="975"/>
        <end position="984"/>
    </location>
</feature>
<evidence type="ECO:0000256" key="10">
    <source>
        <dbReference type="ARBA" id="ARBA00023065"/>
    </source>
</evidence>
<feature type="transmembrane region" description="Helical" evidence="16">
    <location>
        <begin position="540"/>
        <end position="563"/>
    </location>
</feature>
<evidence type="ECO:0000256" key="2">
    <source>
        <dbReference type="ARBA" id="ARBA00010486"/>
    </source>
</evidence>
<dbReference type="GO" id="GO:0016020">
    <property type="term" value="C:membrane"/>
    <property type="evidence" value="ECO:0007669"/>
    <property type="project" value="UniProtKB-SubCell"/>
</dbReference>
<dbReference type="InterPro" id="IPR005821">
    <property type="entry name" value="Ion_trans_dom"/>
</dbReference>
<keyword evidence="5" id="KW-0116">cAMP-binding</keyword>
<dbReference type="InterPro" id="IPR018490">
    <property type="entry name" value="cNMP-bd_dom_sf"/>
</dbReference>
<evidence type="ECO:0000256" key="1">
    <source>
        <dbReference type="ARBA" id="ARBA00004141"/>
    </source>
</evidence>
<keyword evidence="11 16" id="KW-0472">Membrane</keyword>
<keyword evidence="7" id="KW-0112">Calmodulin-binding</keyword>
<keyword evidence="4" id="KW-0140">cGMP</keyword>
<evidence type="ECO:0000256" key="6">
    <source>
        <dbReference type="ARBA" id="ARBA00022692"/>
    </source>
</evidence>
<keyword evidence="13" id="KW-1071">Ligand-gated ion channel</keyword>
<dbReference type="EMBL" id="JAJSOW010000103">
    <property type="protein sequence ID" value="KAI9174301.1"/>
    <property type="molecule type" value="Genomic_DNA"/>
</dbReference>
<dbReference type="InterPro" id="IPR000595">
    <property type="entry name" value="cNMP-bd_dom"/>
</dbReference>